<organism evidence="1 2">
    <name type="scientific">Paraburkholderia dipogonis</name>
    <dbReference type="NCBI Taxonomy" id="1211383"/>
    <lineage>
        <taxon>Bacteria</taxon>
        <taxon>Pseudomonadati</taxon>
        <taxon>Pseudomonadota</taxon>
        <taxon>Betaproteobacteria</taxon>
        <taxon>Burkholderiales</taxon>
        <taxon>Burkholderiaceae</taxon>
        <taxon>Paraburkholderia</taxon>
    </lineage>
</organism>
<protein>
    <submittedName>
        <fullName evidence="1">Uncharacterized protein</fullName>
    </submittedName>
</protein>
<gene>
    <name evidence="1" type="ORF">PQR57_29730</name>
</gene>
<name>A0ABW9AYY5_9BURK</name>
<evidence type="ECO:0000313" key="2">
    <source>
        <dbReference type="Proteomes" id="UP001629230"/>
    </source>
</evidence>
<reference evidence="1 2" key="1">
    <citation type="journal article" date="2024" name="Chem. Sci.">
        <title>Discovery of megapolipeptins by genome mining of a Burkholderiales bacteria collection.</title>
        <authorList>
            <person name="Paulo B.S."/>
            <person name="Recchia M.J.J."/>
            <person name="Lee S."/>
            <person name="Fergusson C.H."/>
            <person name="Romanowski S.B."/>
            <person name="Hernandez A."/>
            <person name="Krull N."/>
            <person name="Liu D.Y."/>
            <person name="Cavanagh H."/>
            <person name="Bos A."/>
            <person name="Gray C.A."/>
            <person name="Murphy B.T."/>
            <person name="Linington R.G."/>
            <person name="Eustaquio A.S."/>
        </authorList>
    </citation>
    <scope>NUCLEOTIDE SEQUENCE [LARGE SCALE GENOMIC DNA]</scope>
    <source>
        <strain evidence="1 2">RL17-350-BIC-A</strain>
    </source>
</reference>
<proteinExistence type="predicted"/>
<dbReference type="Proteomes" id="UP001629230">
    <property type="component" value="Unassembled WGS sequence"/>
</dbReference>
<sequence>MNASGGHRTFRAKYGGFGPESHCGSITCKNAGCEKFAEPLSLTASGSSRDYRQIWHDSDDYPIKRIQYFALYIISAIIKI</sequence>
<keyword evidence="2" id="KW-1185">Reference proteome</keyword>
<evidence type="ECO:0000313" key="1">
    <source>
        <dbReference type="EMBL" id="MFM0005171.1"/>
    </source>
</evidence>
<comment type="caution">
    <text evidence="1">The sequence shown here is derived from an EMBL/GenBank/DDBJ whole genome shotgun (WGS) entry which is preliminary data.</text>
</comment>
<dbReference type="EMBL" id="JAQQEZ010000026">
    <property type="protein sequence ID" value="MFM0005171.1"/>
    <property type="molecule type" value="Genomic_DNA"/>
</dbReference>
<dbReference type="RefSeq" id="WP_408179940.1">
    <property type="nucleotide sequence ID" value="NZ_JAQQEZ010000026.1"/>
</dbReference>
<accession>A0ABW9AYY5</accession>